<dbReference type="Proteomes" id="UP000012227">
    <property type="component" value="Unassembled WGS sequence"/>
</dbReference>
<dbReference type="AlphaFoldDB" id="N1W9Y1"/>
<sequence>MDNPTQFDQGGEILPLSPKTTNSLNPPQIPFSKLKNYY</sequence>
<evidence type="ECO:0000256" key="1">
    <source>
        <dbReference type="SAM" id="MobiDB-lite"/>
    </source>
</evidence>
<name>N1W9Y1_9LEPT</name>
<evidence type="ECO:0000313" key="2">
    <source>
        <dbReference type="EMBL" id="EMY68691.1"/>
    </source>
</evidence>
<reference evidence="2 3" key="1">
    <citation type="submission" date="2013-03" db="EMBL/GenBank/DDBJ databases">
        <authorList>
            <person name="Harkins D.M."/>
            <person name="Durkin A.S."/>
            <person name="Brinkac L.M."/>
            <person name="Haft D.H."/>
            <person name="Selengut J.D."/>
            <person name="Sanka R."/>
            <person name="DePew J."/>
            <person name="Purushe J."/>
            <person name="Galloway R.L."/>
            <person name="Vinetz J.M."/>
            <person name="Sutton G.G."/>
            <person name="Nierman W.C."/>
            <person name="Fouts D.E."/>
        </authorList>
    </citation>
    <scope>NUCLEOTIDE SEQUENCE [LARGE SCALE GENOMIC DNA]</scope>
    <source>
        <strain evidence="2 3">Waz Holland</strain>
    </source>
</reference>
<feature type="region of interest" description="Disordered" evidence="1">
    <location>
        <begin position="1"/>
        <end position="29"/>
    </location>
</feature>
<gene>
    <name evidence="2" type="ORF">LEP1GSC199_1746</name>
</gene>
<accession>N1W9Y1</accession>
<evidence type="ECO:0000313" key="3">
    <source>
        <dbReference type="Proteomes" id="UP000012227"/>
    </source>
</evidence>
<organism evidence="2 3">
    <name type="scientific">Leptospira vanthielii serovar Holland str. Waz Holland = ATCC 700522</name>
    <dbReference type="NCBI Taxonomy" id="1218591"/>
    <lineage>
        <taxon>Bacteria</taxon>
        <taxon>Pseudomonadati</taxon>
        <taxon>Spirochaetota</taxon>
        <taxon>Spirochaetia</taxon>
        <taxon>Leptospirales</taxon>
        <taxon>Leptospiraceae</taxon>
        <taxon>Leptospira</taxon>
    </lineage>
</organism>
<comment type="caution">
    <text evidence="2">The sequence shown here is derived from an EMBL/GenBank/DDBJ whole genome shotgun (WGS) entry which is preliminary data.</text>
</comment>
<proteinExistence type="predicted"/>
<dbReference type="STRING" id="1218591.LEP1GSC199_1746"/>
<protein>
    <submittedName>
        <fullName evidence="2">Uncharacterized protein</fullName>
    </submittedName>
</protein>
<dbReference type="EMBL" id="AOGY02000065">
    <property type="protein sequence ID" value="EMY68691.1"/>
    <property type="molecule type" value="Genomic_DNA"/>
</dbReference>